<dbReference type="InterPro" id="IPR016922">
    <property type="entry name" value="UCP029505"/>
</dbReference>
<dbReference type="RefSeq" id="WP_103457958.1">
    <property type="nucleotide sequence ID" value="NZ_JAMOHQ010000010.1"/>
</dbReference>
<organism evidence="2 3">
    <name type="scientific">Stutzerimonas stutzeri</name>
    <name type="common">Pseudomonas stutzeri</name>
    <dbReference type="NCBI Taxonomy" id="316"/>
    <lineage>
        <taxon>Bacteria</taxon>
        <taxon>Pseudomonadati</taxon>
        <taxon>Pseudomonadota</taxon>
        <taxon>Gammaproteobacteria</taxon>
        <taxon>Pseudomonadales</taxon>
        <taxon>Pseudomonadaceae</taxon>
        <taxon>Stutzerimonas</taxon>
    </lineage>
</organism>
<protein>
    <submittedName>
        <fullName evidence="2">Thiamine pyrophosphate-binding protein</fullName>
    </submittedName>
</protein>
<keyword evidence="1" id="KW-0472">Membrane</keyword>
<dbReference type="AlphaFoldDB" id="A0A2S4AHZ3"/>
<feature type="transmembrane region" description="Helical" evidence="1">
    <location>
        <begin position="20"/>
        <end position="38"/>
    </location>
</feature>
<proteinExistence type="predicted"/>
<dbReference type="Proteomes" id="UP000237068">
    <property type="component" value="Unassembled WGS sequence"/>
</dbReference>
<dbReference type="OrthoDB" id="5366025at2"/>
<accession>A0A2S4AHZ3</accession>
<dbReference type="EMBL" id="PPXG01000010">
    <property type="protein sequence ID" value="POH81090.1"/>
    <property type="molecule type" value="Genomic_DNA"/>
</dbReference>
<gene>
    <name evidence="2" type="ORF">CXK91_21055</name>
</gene>
<name>A0A2S4AHZ3_STUST</name>
<reference evidence="2 3" key="1">
    <citation type="submission" date="2018-01" db="EMBL/GenBank/DDBJ databases">
        <title>Denitrification phenotypes of diverse strains of Pseudomonas stutzeri.</title>
        <authorList>
            <person name="Milligan D.A."/>
            <person name="Bergaust L."/>
            <person name="Bakken L.R."/>
            <person name="Frostegard A."/>
        </authorList>
    </citation>
    <scope>NUCLEOTIDE SEQUENCE [LARGE SCALE GENOMIC DNA]</scope>
    <source>
        <strain evidence="2 3">24a13</strain>
    </source>
</reference>
<evidence type="ECO:0000313" key="3">
    <source>
        <dbReference type="Proteomes" id="UP000237068"/>
    </source>
</evidence>
<keyword evidence="1" id="KW-0812">Transmembrane</keyword>
<dbReference type="PIRSF" id="PIRSF029505">
    <property type="entry name" value="UCP029505"/>
    <property type="match status" value="1"/>
</dbReference>
<evidence type="ECO:0000313" key="2">
    <source>
        <dbReference type="EMBL" id="POH81090.1"/>
    </source>
</evidence>
<comment type="caution">
    <text evidence="2">The sequence shown here is derived from an EMBL/GenBank/DDBJ whole genome shotgun (WGS) entry which is preliminary data.</text>
</comment>
<keyword evidence="1" id="KW-1133">Transmembrane helix</keyword>
<sequence length="177" mass="19539">MSASSSTPGRLRAAWLRWRFHLNVLLLIVPLALMSQYFQNQAKSRGLMGLGEREIGEIQVGPWSARLAEHELGGPHDEGIYGFHKPFMVAFCEACLPQIKAAYLRIGKPQSLRTAGSLLMGNPYALEGEVVVPPRASPDSDLWLTVEGWDGSVHQASIPLAEASPDTRAWLERRGNH</sequence>
<evidence type="ECO:0000256" key="1">
    <source>
        <dbReference type="SAM" id="Phobius"/>
    </source>
</evidence>